<keyword evidence="1" id="KW-0732">Signal</keyword>
<dbReference type="KEGG" id="nia:A8C56_18150"/>
<name>A0A1A9I7F8_9BACT</name>
<proteinExistence type="predicted"/>
<evidence type="ECO:0000259" key="2">
    <source>
        <dbReference type="Pfam" id="PF20041"/>
    </source>
</evidence>
<dbReference type="InterPro" id="IPR045619">
    <property type="entry name" value="DUF6443"/>
</dbReference>
<reference evidence="3 4" key="1">
    <citation type="submission" date="2016-05" db="EMBL/GenBank/DDBJ databases">
        <title>Niabella ginsenosidivorans BS26 whole genome sequencing.</title>
        <authorList>
            <person name="Im W.T."/>
            <person name="Siddiqi M.Z."/>
        </authorList>
    </citation>
    <scope>NUCLEOTIDE SEQUENCE [LARGE SCALE GENOMIC DNA]</scope>
    <source>
        <strain evidence="3 4">BS26</strain>
    </source>
</reference>
<organism evidence="3 4">
    <name type="scientific">Niabella ginsenosidivorans</name>
    <dbReference type="NCBI Taxonomy" id="1176587"/>
    <lineage>
        <taxon>Bacteria</taxon>
        <taxon>Pseudomonadati</taxon>
        <taxon>Bacteroidota</taxon>
        <taxon>Chitinophagia</taxon>
        <taxon>Chitinophagales</taxon>
        <taxon>Chitinophagaceae</taxon>
        <taxon>Niabella</taxon>
    </lineage>
</organism>
<protein>
    <recommendedName>
        <fullName evidence="2">DUF6443 domain-containing protein</fullName>
    </recommendedName>
</protein>
<dbReference type="EMBL" id="CP015772">
    <property type="protein sequence ID" value="ANH82640.1"/>
    <property type="molecule type" value="Genomic_DNA"/>
</dbReference>
<keyword evidence="4" id="KW-1185">Reference proteome</keyword>
<dbReference type="InterPro" id="IPR050708">
    <property type="entry name" value="T6SS_VgrG/RHS"/>
</dbReference>
<feature type="signal peptide" evidence="1">
    <location>
        <begin position="1"/>
        <end position="21"/>
    </location>
</feature>
<dbReference type="PANTHER" id="PTHR32305">
    <property type="match status" value="1"/>
</dbReference>
<gene>
    <name evidence="3" type="ORF">A8C56_18150</name>
</gene>
<dbReference type="PANTHER" id="PTHR32305:SF15">
    <property type="entry name" value="PROTEIN RHSA-RELATED"/>
    <property type="match status" value="1"/>
</dbReference>
<evidence type="ECO:0000256" key="1">
    <source>
        <dbReference type="SAM" id="SignalP"/>
    </source>
</evidence>
<evidence type="ECO:0000313" key="3">
    <source>
        <dbReference type="EMBL" id="ANH82640.1"/>
    </source>
</evidence>
<feature type="chain" id="PRO_5008390020" description="DUF6443 domain-containing protein" evidence="1">
    <location>
        <begin position="22"/>
        <end position="1308"/>
    </location>
</feature>
<evidence type="ECO:0000313" key="4">
    <source>
        <dbReference type="Proteomes" id="UP000077667"/>
    </source>
</evidence>
<dbReference type="Gene3D" id="2.180.10.10">
    <property type="entry name" value="RHS repeat-associated core"/>
    <property type="match status" value="1"/>
</dbReference>
<dbReference type="NCBIfam" id="TIGR03696">
    <property type="entry name" value="Rhs_assc_core"/>
    <property type="match status" value="1"/>
</dbReference>
<sequence length="1308" mass="145613">MGYSKLFLTAWLMTVAAVIYAQKPTTLPYDATTSVNAIRTWTATAPVTTPTALMQGGLLQSKEATQYFDGLGRPLQTVIKKGSMVTTTTLNVQTDTANAKDLVTPVLYDEFGREVYKFLPYAAPSAANGSFKSSPFTEQQTFLSNTYGNQNEDYFYSQAVFEASPLNRVLEQYAPGKSWAGSYAATTEATRHSVKSKYWINTAKDSVRIWEVADGQPGTGSGATQANRTIASYNGETELKATQSITFTDGFYVPSGSSLHAYITSAGTITPAITSSYASTHIYPEGTLYKDVTVDEQGRQVIEFKDLQNRVVLKKVQLDDNAADNGSGHNHTGWLCTYYIYDKTGNLRCVVQPEGVKALAANGWQLTATLLSEQCFRYEYDGRGRMIIKQVPGASEVFMVYDLRDRLVMTQDGNLRQDGLWNYTQYDELNRPVKTGLLSSAVAGQPAHATAAMALTGDTNAEIQYPTNTMLTNGNASVLTETFYDDYNWMAGRTDLGGLDNNYSTAHNTYLKTTTETVFPYTQANTMDSRTTGMVTGVRTNVLGTANYEYTVTFYDDQLRPIQVKSKNHTGGVDLVTTQYSWAGQPLTMVSTQGKAGTNATTVTIVTRNSYDALYRIVKTTKQVQRDAGTMSTEKAITINKYDALGRLINKSLNPTNADGSTALEKQAYEYNIRGWLLGMNKAYANGTAATDIRFGFELSYDKGPSQSAAGVPVYFNGNIASMTWRGKNGSAEIRRYKFSYDAVNRLLKSDFGQYTGSSFVKTTVDYTSQMGDGSTAASAYDYNGNIKAMIQKGMYNNGIINMDNLVYSYQPGSNKLAKVSETGVNTKTYGLGDFNDGTNSGDDYDYDLNGNLVKDQNKNIGGISYNILNLPQSITVTGKGTITYLYDAAGNKLQKKVTEGSTTETTDYLGGLLFENNVLQYVAMEEGRIRPNGSGWTYDYFLRDHLGNIRSMVQEDGTLLEETHYYPFGLAMKGISYQNTGVAANKLRYNGKEEQRQEFSDGSGLEWLDYGARMLDNQVGRWMVIDPMADIDRKWTPYNYTFNNPLRFIDPDGMLTVGADGLTAEQWVEASRPGASSNIAIDYRRQNRTEERKDDRSINNSKNWLPFNKSDLETYGRSTGWVTADIEAYKSIQMGELMEAIFSDFMSFFEDSKMANFHKNLDKFDEGTGRNTVPDFVADGFFYEKVGHGFGSIKIWTEEIKSRVRQSIIFEVKAGNKGIYLSSNQGQIKGHIDNLYVKMAYWRQKGYIPSVTLITTYDVPYSPGINNYANKRGIEYFHYKAMYRIVNGQYEFGFWNMNTSGSRLMSH</sequence>
<dbReference type="STRING" id="1176587.A8C56_18150"/>
<feature type="domain" description="DUF6443" evidence="2">
    <location>
        <begin position="39"/>
        <end position="188"/>
    </location>
</feature>
<dbReference type="OrthoDB" id="976756at2"/>
<dbReference type="InterPro" id="IPR022385">
    <property type="entry name" value="Rhs_assc_core"/>
</dbReference>
<dbReference type="Pfam" id="PF20041">
    <property type="entry name" value="DUF6443"/>
    <property type="match status" value="1"/>
</dbReference>
<dbReference type="RefSeq" id="WP_067759213.1">
    <property type="nucleotide sequence ID" value="NZ_CP015772.1"/>
</dbReference>
<dbReference type="Proteomes" id="UP000077667">
    <property type="component" value="Chromosome"/>
</dbReference>
<accession>A0A1A9I7F8</accession>